<evidence type="ECO:0000259" key="8">
    <source>
        <dbReference type="Pfam" id="PF01593"/>
    </source>
</evidence>
<dbReference type="GO" id="GO:0005737">
    <property type="term" value="C:cytoplasm"/>
    <property type="evidence" value="ECO:0007669"/>
    <property type="project" value="UniProtKB-SubCell"/>
</dbReference>
<keyword evidence="4" id="KW-0963">Cytoplasm</keyword>
<organism evidence="9 10">
    <name type="scientific">Paralvinella palmiformis</name>
    <dbReference type="NCBI Taxonomy" id="53620"/>
    <lineage>
        <taxon>Eukaryota</taxon>
        <taxon>Metazoa</taxon>
        <taxon>Spiralia</taxon>
        <taxon>Lophotrochozoa</taxon>
        <taxon>Annelida</taxon>
        <taxon>Polychaeta</taxon>
        <taxon>Sedentaria</taxon>
        <taxon>Canalipalpata</taxon>
        <taxon>Terebellida</taxon>
        <taxon>Terebelliformia</taxon>
        <taxon>Alvinellidae</taxon>
        <taxon>Paralvinella</taxon>
    </lineage>
</organism>
<comment type="caution">
    <text evidence="9">The sequence shown here is derived from an EMBL/GenBank/DDBJ whole genome shotgun (WGS) entry which is preliminary data.</text>
</comment>
<evidence type="ECO:0000256" key="2">
    <source>
        <dbReference type="ARBA" id="ARBA00004496"/>
    </source>
</evidence>
<protein>
    <recommendedName>
        <fullName evidence="8">Amine oxidase domain-containing protein</fullName>
    </recommendedName>
</protein>
<proteinExistence type="inferred from homology"/>
<keyword evidence="6" id="KW-0274">FAD</keyword>
<comment type="cofactor">
    <cofactor evidence="1">
        <name>FAD</name>
        <dbReference type="ChEBI" id="CHEBI:57692"/>
    </cofactor>
</comment>
<evidence type="ECO:0000313" key="9">
    <source>
        <dbReference type="EMBL" id="KAK2163394.1"/>
    </source>
</evidence>
<dbReference type="Proteomes" id="UP001208570">
    <property type="component" value="Unassembled WGS sequence"/>
</dbReference>
<gene>
    <name evidence="9" type="ORF">LSH36_80g03024</name>
</gene>
<name>A0AAD9K264_9ANNE</name>
<feature type="domain" description="Amine oxidase" evidence="8">
    <location>
        <begin position="38"/>
        <end position="157"/>
    </location>
</feature>
<keyword evidence="7" id="KW-0560">Oxidoreductase</keyword>
<dbReference type="SUPFAM" id="SSF51905">
    <property type="entry name" value="FAD/NAD(P)-binding domain"/>
    <property type="match status" value="1"/>
</dbReference>
<dbReference type="InterPro" id="IPR036188">
    <property type="entry name" value="FAD/NAD-bd_sf"/>
</dbReference>
<keyword evidence="10" id="KW-1185">Reference proteome</keyword>
<evidence type="ECO:0000256" key="5">
    <source>
        <dbReference type="ARBA" id="ARBA00022630"/>
    </source>
</evidence>
<accession>A0AAD9K264</accession>
<evidence type="ECO:0000313" key="10">
    <source>
        <dbReference type="Proteomes" id="UP001208570"/>
    </source>
</evidence>
<sequence>MEPKYPEAGHSGFGQALENWKVLEFENLDSRPGKSWNFCTGWLCGHEAEYMETLSEEQIGKQCVNAIRQFTKRAWPNIPKLKRVIPSKWKMNPYTLGSYCFVPCGTSVEEVYNMARPVTDSRGRTVLRFAGEATHDQFYSSSHGALLSGQREAQHIISKH</sequence>
<dbReference type="InterPro" id="IPR002937">
    <property type="entry name" value="Amino_oxidase"/>
</dbReference>
<evidence type="ECO:0000256" key="3">
    <source>
        <dbReference type="ARBA" id="ARBA00005995"/>
    </source>
</evidence>
<dbReference type="SUPFAM" id="SSF54373">
    <property type="entry name" value="FAD-linked reductases, C-terminal domain"/>
    <property type="match status" value="1"/>
</dbReference>
<evidence type="ECO:0000256" key="6">
    <source>
        <dbReference type="ARBA" id="ARBA00022827"/>
    </source>
</evidence>
<dbReference type="Pfam" id="PF01593">
    <property type="entry name" value="Amino_oxidase"/>
    <property type="match status" value="1"/>
</dbReference>
<comment type="similarity">
    <text evidence="3">Belongs to the flavin monoamine oxidase family.</text>
</comment>
<dbReference type="GO" id="GO:0046592">
    <property type="term" value="F:polyamine oxidase activity"/>
    <property type="evidence" value="ECO:0007669"/>
    <property type="project" value="TreeGrafter"/>
</dbReference>
<evidence type="ECO:0000256" key="1">
    <source>
        <dbReference type="ARBA" id="ARBA00001974"/>
    </source>
</evidence>
<dbReference type="AlphaFoldDB" id="A0AAD9K264"/>
<reference evidence="9" key="1">
    <citation type="journal article" date="2023" name="Mol. Biol. Evol.">
        <title>Third-Generation Sequencing Reveals the Adaptive Role of the Epigenome in Three Deep-Sea Polychaetes.</title>
        <authorList>
            <person name="Perez M."/>
            <person name="Aroh O."/>
            <person name="Sun Y."/>
            <person name="Lan Y."/>
            <person name="Juniper S.K."/>
            <person name="Young C.R."/>
            <person name="Angers B."/>
            <person name="Qian P.Y."/>
        </authorList>
    </citation>
    <scope>NUCLEOTIDE SEQUENCE</scope>
    <source>
        <strain evidence="9">P08H-3</strain>
    </source>
</reference>
<evidence type="ECO:0000256" key="4">
    <source>
        <dbReference type="ARBA" id="ARBA00022490"/>
    </source>
</evidence>
<comment type="subcellular location">
    <subcellularLocation>
        <location evidence="2">Cytoplasm</location>
    </subcellularLocation>
</comment>
<evidence type="ECO:0000256" key="7">
    <source>
        <dbReference type="ARBA" id="ARBA00023002"/>
    </source>
</evidence>
<dbReference type="InterPro" id="IPR050281">
    <property type="entry name" value="Flavin_monoamine_oxidase"/>
</dbReference>
<dbReference type="PANTHER" id="PTHR10742">
    <property type="entry name" value="FLAVIN MONOAMINE OXIDASE"/>
    <property type="match status" value="1"/>
</dbReference>
<dbReference type="PANTHER" id="PTHR10742:SF405">
    <property type="entry name" value="PEROXISOMAL N(1)-ACETYL-SPERMINE_SPERMIDINE OXIDASE"/>
    <property type="match status" value="1"/>
</dbReference>
<keyword evidence="5" id="KW-0285">Flavoprotein</keyword>
<dbReference type="EMBL" id="JAODUP010000080">
    <property type="protein sequence ID" value="KAK2163394.1"/>
    <property type="molecule type" value="Genomic_DNA"/>
</dbReference>
<dbReference type="Gene3D" id="3.50.50.60">
    <property type="entry name" value="FAD/NAD(P)-binding domain"/>
    <property type="match status" value="1"/>
</dbReference>